<keyword evidence="3 7" id="KW-0812">Transmembrane</keyword>
<keyword evidence="2" id="KW-1003">Cell membrane</keyword>
<feature type="domain" description="MacB-like periplasmic core" evidence="9">
    <location>
        <begin position="469"/>
        <end position="663"/>
    </location>
</feature>
<feature type="transmembrane region" description="Helical" evidence="7">
    <location>
        <begin position="742"/>
        <end position="771"/>
    </location>
</feature>
<gene>
    <name evidence="10" type="ORF">D7Z26_18670</name>
</gene>
<feature type="domain" description="ABC3 transporter permease C-terminal" evidence="8">
    <location>
        <begin position="702"/>
        <end position="817"/>
    </location>
</feature>
<feature type="transmembrane region" description="Helical" evidence="7">
    <location>
        <begin position="303"/>
        <end position="323"/>
    </location>
</feature>
<keyword evidence="11" id="KW-1185">Reference proteome</keyword>
<evidence type="ECO:0000256" key="5">
    <source>
        <dbReference type="ARBA" id="ARBA00023136"/>
    </source>
</evidence>
<organism evidence="10 11">
    <name type="scientific">Cohnella endophytica</name>
    <dbReference type="NCBI Taxonomy" id="2419778"/>
    <lineage>
        <taxon>Bacteria</taxon>
        <taxon>Bacillati</taxon>
        <taxon>Bacillota</taxon>
        <taxon>Bacilli</taxon>
        <taxon>Bacillales</taxon>
        <taxon>Paenibacillaceae</taxon>
        <taxon>Cohnella</taxon>
    </lineage>
</organism>
<evidence type="ECO:0000256" key="6">
    <source>
        <dbReference type="ARBA" id="ARBA00038076"/>
    </source>
</evidence>
<dbReference type="InterPro" id="IPR025857">
    <property type="entry name" value="MacB_PCD"/>
</dbReference>
<dbReference type="Proteomes" id="UP000282076">
    <property type="component" value="Unassembled WGS sequence"/>
</dbReference>
<feature type="domain" description="ABC3 transporter permease C-terminal" evidence="8">
    <location>
        <begin position="262"/>
        <end position="381"/>
    </location>
</feature>
<protein>
    <submittedName>
        <fullName evidence="10">FtsX-like permease family protein</fullName>
    </submittedName>
</protein>
<feature type="transmembrane region" description="Helical" evidence="7">
    <location>
        <begin position="401"/>
        <end position="434"/>
    </location>
</feature>
<evidence type="ECO:0000256" key="2">
    <source>
        <dbReference type="ARBA" id="ARBA00022475"/>
    </source>
</evidence>
<dbReference type="GO" id="GO:0022857">
    <property type="term" value="F:transmembrane transporter activity"/>
    <property type="evidence" value="ECO:0007669"/>
    <property type="project" value="TreeGrafter"/>
</dbReference>
<dbReference type="EMBL" id="RBZM01000008">
    <property type="protein sequence ID" value="RKP49856.1"/>
    <property type="molecule type" value="Genomic_DNA"/>
</dbReference>
<dbReference type="PANTHER" id="PTHR30572">
    <property type="entry name" value="MEMBRANE COMPONENT OF TRANSPORTER-RELATED"/>
    <property type="match status" value="1"/>
</dbReference>
<feature type="transmembrane region" description="Helical" evidence="7">
    <location>
        <begin position="696"/>
        <end position="721"/>
    </location>
</feature>
<proteinExistence type="inferred from homology"/>
<dbReference type="InterPro" id="IPR003838">
    <property type="entry name" value="ABC3_permease_C"/>
</dbReference>
<comment type="subcellular location">
    <subcellularLocation>
        <location evidence="1">Cell membrane</location>
        <topology evidence="1">Multi-pass membrane protein</topology>
    </subcellularLocation>
</comment>
<dbReference type="PANTHER" id="PTHR30572:SF4">
    <property type="entry name" value="ABC TRANSPORTER PERMEASE YTRF"/>
    <property type="match status" value="1"/>
</dbReference>
<evidence type="ECO:0000313" key="11">
    <source>
        <dbReference type="Proteomes" id="UP000282076"/>
    </source>
</evidence>
<dbReference type="OrthoDB" id="9780560at2"/>
<feature type="transmembrane region" description="Helical" evidence="7">
    <location>
        <begin position="783"/>
        <end position="808"/>
    </location>
</feature>
<evidence type="ECO:0000259" key="9">
    <source>
        <dbReference type="Pfam" id="PF12704"/>
    </source>
</evidence>
<keyword evidence="5 7" id="KW-0472">Membrane</keyword>
<keyword evidence="4 7" id="KW-1133">Transmembrane helix</keyword>
<evidence type="ECO:0000256" key="4">
    <source>
        <dbReference type="ARBA" id="ARBA00022989"/>
    </source>
</evidence>
<feature type="transmembrane region" description="Helical" evidence="7">
    <location>
        <begin position="256"/>
        <end position="282"/>
    </location>
</feature>
<sequence>MSLWQNAWRNLMRRKLRTLLTFVSIVIGVSATFGVIASVDTAKRAFPLYLKEAFGKADFTVSGTEAYFPEEVHKEILNLPNVDAVAVLKQSARLRWEQKGISAIEKRVDLSGYSNLDTPLTAFKVTEGNLTSGGAVITDRTAAVWKVSVGDTLSIDTDSGTKEIKVSAIVKYTSDLMGPSSWMMAKYHPWSIAVPLKLVQDWFGLPGKIETVQIKSQTSPEAVQQQADERIKRYGNIYLQPVVIDFDTEAGGINTFYLALYIAGFLGIALSAFVIFNSLFVSIKERKNEFAALKTIGYTTMQLQALVLSEVILLAVVGTAAGLAVGYGFAYLLKAVIFMLFGLLNGGSMLLGKGFAVSALAGILVPIAAALYPIRQAGKVSVIQALKEDASVSSSFKKWQGIAGVVLIASAFFIKHLLLVVPILIGVAMVYPYLFQMFVAMLRPIYGSTFGFSGKVAASNLGRNLGRTSMTSVILCLGIAMIVLMSSLNSALVQSYEKVIYSSYGGNLDVMLHHIEKTDLEDLKRIKGVKDAQTYRVHDAIWTLDGQKRKLPVYGVGAEWIDRFPLYAVTGKKRSELIEDLGPNEILMSKIAYGIWGGKVGDQIELGTLHGTQSFKVAAIVQSMKNGGYGIYMKEDAFIASFGPKYEKNALVLKEEGTSPLELRERIFDQFGVRIMKMFGPEDWVSIVGSAYTGSFAIIDLLIILSVIISGIGITNTLLMNIMERVRELGMMRAVGVTRGQLIRMVMLEGFGIGLAATVVGCVFGILLIYLTSTFLEVNSLTYQFGIPIGIMLIIVSFGILISLVSSFTPASRAAKTRLSEALRYE</sequence>
<evidence type="ECO:0000256" key="1">
    <source>
        <dbReference type="ARBA" id="ARBA00004651"/>
    </source>
</evidence>
<dbReference type="RefSeq" id="WP_120978539.1">
    <property type="nucleotide sequence ID" value="NZ_RBZM01000008.1"/>
</dbReference>
<name>A0A494XME7_9BACL</name>
<evidence type="ECO:0000256" key="3">
    <source>
        <dbReference type="ARBA" id="ARBA00022692"/>
    </source>
</evidence>
<accession>A0A494XME7</accession>
<evidence type="ECO:0000259" key="8">
    <source>
        <dbReference type="Pfam" id="PF02687"/>
    </source>
</evidence>
<dbReference type="AlphaFoldDB" id="A0A494XME7"/>
<dbReference type="GO" id="GO:0005886">
    <property type="term" value="C:plasma membrane"/>
    <property type="evidence" value="ECO:0007669"/>
    <property type="project" value="UniProtKB-SubCell"/>
</dbReference>
<evidence type="ECO:0000256" key="7">
    <source>
        <dbReference type="SAM" id="Phobius"/>
    </source>
</evidence>
<comment type="similarity">
    <text evidence="6">Belongs to the ABC-4 integral membrane protein family.</text>
</comment>
<dbReference type="InterPro" id="IPR050250">
    <property type="entry name" value="Macrolide_Exporter_MacB"/>
</dbReference>
<feature type="transmembrane region" description="Helical" evidence="7">
    <location>
        <begin position="473"/>
        <end position="493"/>
    </location>
</feature>
<dbReference type="Pfam" id="PF02687">
    <property type="entry name" value="FtsX"/>
    <property type="match status" value="2"/>
</dbReference>
<comment type="caution">
    <text evidence="10">The sequence shown here is derived from an EMBL/GenBank/DDBJ whole genome shotgun (WGS) entry which is preliminary data.</text>
</comment>
<dbReference type="Pfam" id="PF12704">
    <property type="entry name" value="MacB_PCD"/>
    <property type="match status" value="2"/>
</dbReference>
<reference evidence="10 11" key="1">
    <citation type="submission" date="2018-10" db="EMBL/GenBank/DDBJ databases">
        <title>Cohnella sp. M2MS4P-1, whole genome shotgun sequence.</title>
        <authorList>
            <person name="Tuo L."/>
        </authorList>
    </citation>
    <scope>NUCLEOTIDE SEQUENCE [LARGE SCALE GENOMIC DNA]</scope>
    <source>
        <strain evidence="10 11">M2MS4P-1</strain>
    </source>
</reference>
<feature type="domain" description="MacB-like periplasmic core" evidence="9">
    <location>
        <begin position="18"/>
        <end position="228"/>
    </location>
</feature>
<evidence type="ECO:0000313" key="10">
    <source>
        <dbReference type="EMBL" id="RKP49856.1"/>
    </source>
</evidence>
<feature type="transmembrane region" description="Helical" evidence="7">
    <location>
        <begin position="354"/>
        <end position="374"/>
    </location>
</feature>